<accession>A0A9J5W6C2</accession>
<dbReference type="AlphaFoldDB" id="A0A9J5W6C2"/>
<evidence type="ECO:0000313" key="1">
    <source>
        <dbReference type="EMBL" id="KAG5571074.1"/>
    </source>
</evidence>
<comment type="caution">
    <text evidence="1">The sequence shown here is derived from an EMBL/GenBank/DDBJ whole genome shotgun (WGS) entry which is preliminary data.</text>
</comment>
<protein>
    <submittedName>
        <fullName evidence="1">Uncharacterized protein</fullName>
    </submittedName>
</protein>
<reference evidence="1 2" key="1">
    <citation type="submission" date="2020-09" db="EMBL/GenBank/DDBJ databases">
        <title>De no assembly of potato wild relative species, Solanum commersonii.</title>
        <authorList>
            <person name="Cho K."/>
        </authorList>
    </citation>
    <scope>NUCLEOTIDE SEQUENCE [LARGE SCALE GENOMIC DNA]</scope>
    <source>
        <strain evidence="1">LZ3.2</strain>
        <tissue evidence="1">Leaf</tissue>
    </source>
</reference>
<organism evidence="1 2">
    <name type="scientific">Solanum commersonii</name>
    <name type="common">Commerson's wild potato</name>
    <name type="synonym">Commerson's nightshade</name>
    <dbReference type="NCBI Taxonomy" id="4109"/>
    <lineage>
        <taxon>Eukaryota</taxon>
        <taxon>Viridiplantae</taxon>
        <taxon>Streptophyta</taxon>
        <taxon>Embryophyta</taxon>
        <taxon>Tracheophyta</taxon>
        <taxon>Spermatophyta</taxon>
        <taxon>Magnoliopsida</taxon>
        <taxon>eudicotyledons</taxon>
        <taxon>Gunneridae</taxon>
        <taxon>Pentapetalae</taxon>
        <taxon>asterids</taxon>
        <taxon>lamiids</taxon>
        <taxon>Solanales</taxon>
        <taxon>Solanaceae</taxon>
        <taxon>Solanoideae</taxon>
        <taxon>Solaneae</taxon>
        <taxon>Solanum</taxon>
    </lineage>
</organism>
<proteinExistence type="predicted"/>
<sequence>MDEAQLENFAMSELRSGDQQFISTSLNKFLELYHPKSPNKTSLPIDHIVKYVDITKPSTNQLKKPIVEGITMKDAEYKHGIPKIIWTKE</sequence>
<gene>
    <name evidence="1" type="ORF">H5410_060840</name>
</gene>
<keyword evidence="2" id="KW-1185">Reference proteome</keyword>
<evidence type="ECO:0000313" key="2">
    <source>
        <dbReference type="Proteomes" id="UP000824120"/>
    </source>
</evidence>
<dbReference type="EMBL" id="JACXVP010000012">
    <property type="protein sequence ID" value="KAG5571074.1"/>
    <property type="molecule type" value="Genomic_DNA"/>
</dbReference>
<name>A0A9J5W6C2_SOLCO</name>
<dbReference type="Proteomes" id="UP000824120">
    <property type="component" value="Chromosome 12"/>
</dbReference>